<proteinExistence type="predicted"/>
<reference evidence="2" key="1">
    <citation type="journal article" date="2011" name="Science">
        <title>The plant cell wall-decomposing machinery underlies the functional diversity of forest fungi.</title>
        <authorList>
            <person name="Eastwood D.C."/>
            <person name="Floudas D."/>
            <person name="Binder M."/>
            <person name="Majcherczyk A."/>
            <person name="Schneider P."/>
            <person name="Aerts A."/>
            <person name="Asiegbu F.O."/>
            <person name="Baker S.E."/>
            <person name="Barry K."/>
            <person name="Bendiksby M."/>
            <person name="Blumentritt M."/>
            <person name="Coutinho P.M."/>
            <person name="Cullen D."/>
            <person name="de Vries R.P."/>
            <person name="Gathman A."/>
            <person name="Goodell B."/>
            <person name="Henrissat B."/>
            <person name="Ihrmark K."/>
            <person name="Kauserud H."/>
            <person name="Kohler A."/>
            <person name="LaButti K."/>
            <person name="Lapidus A."/>
            <person name="Lavin J.L."/>
            <person name="Lee Y.-H."/>
            <person name="Lindquist E."/>
            <person name="Lilly W."/>
            <person name="Lucas S."/>
            <person name="Morin E."/>
            <person name="Murat C."/>
            <person name="Oguiza J.A."/>
            <person name="Park J."/>
            <person name="Pisabarro A.G."/>
            <person name="Riley R."/>
            <person name="Rosling A."/>
            <person name="Salamov A."/>
            <person name="Schmidt O."/>
            <person name="Schmutz J."/>
            <person name="Skrede I."/>
            <person name="Stenlid J."/>
            <person name="Wiebenga A."/>
            <person name="Xie X."/>
            <person name="Kuees U."/>
            <person name="Hibbett D.S."/>
            <person name="Hoffmeister D."/>
            <person name="Hoegberg N."/>
            <person name="Martin F."/>
            <person name="Grigoriev I.V."/>
            <person name="Watkinson S.C."/>
        </authorList>
    </citation>
    <scope>NUCLEOTIDE SEQUENCE [LARGE SCALE GENOMIC DNA]</scope>
    <source>
        <strain evidence="2">strain S7.3</strain>
    </source>
</reference>
<dbReference type="InParanoid" id="F8QF86"/>
<keyword evidence="2" id="KW-1185">Reference proteome</keyword>
<dbReference type="EMBL" id="GL945495">
    <property type="protein sequence ID" value="EGN93045.1"/>
    <property type="molecule type" value="Genomic_DNA"/>
</dbReference>
<evidence type="ECO:0000313" key="1">
    <source>
        <dbReference type="EMBL" id="EGN93045.1"/>
    </source>
</evidence>
<dbReference type="AlphaFoldDB" id="F8QF86"/>
<name>F8QF86_SERL3</name>
<sequence length="109" mass="12163">MTGRNLGTTAPTIVIVFSIHKERDFIRVLGTTFGERRRGMRYYAWSARHMLKGGSVIREQPHPIDRQGYNTTGSLTYGSTTKACSNRITALIDTISLAAGCKQTRERVS</sequence>
<accession>F8QF86</accession>
<protein>
    <submittedName>
        <fullName evidence="1">Uncharacterized protein</fullName>
    </submittedName>
</protein>
<dbReference type="HOGENOM" id="CLU_2185542_0_0_1"/>
<evidence type="ECO:0000313" key="2">
    <source>
        <dbReference type="Proteomes" id="UP000008063"/>
    </source>
</evidence>
<organism evidence="2">
    <name type="scientific">Serpula lacrymans var. lacrymans (strain S7.3)</name>
    <name type="common">Dry rot fungus</name>
    <dbReference type="NCBI Taxonomy" id="936435"/>
    <lineage>
        <taxon>Eukaryota</taxon>
        <taxon>Fungi</taxon>
        <taxon>Dikarya</taxon>
        <taxon>Basidiomycota</taxon>
        <taxon>Agaricomycotina</taxon>
        <taxon>Agaricomycetes</taxon>
        <taxon>Agaricomycetidae</taxon>
        <taxon>Boletales</taxon>
        <taxon>Coniophorineae</taxon>
        <taxon>Serpulaceae</taxon>
        <taxon>Serpula</taxon>
    </lineage>
</organism>
<dbReference type="Proteomes" id="UP000008063">
    <property type="component" value="Unassembled WGS sequence"/>
</dbReference>
<gene>
    <name evidence="1" type="ORF">SERLA73DRAFT_126988</name>
</gene>